<dbReference type="Proteomes" id="UP000062519">
    <property type="component" value="Chromosome 1"/>
</dbReference>
<keyword evidence="1" id="KW-1133">Transmembrane helix</keyword>
<proteinExistence type="predicted"/>
<feature type="transmembrane region" description="Helical" evidence="1">
    <location>
        <begin position="89"/>
        <end position="109"/>
    </location>
</feature>
<dbReference type="KEGG" id="buu:WS70_16025"/>
<protein>
    <recommendedName>
        <fullName evidence="4">DUF1275 domain-containing protein</fullName>
    </recommendedName>
</protein>
<keyword evidence="1" id="KW-0812">Transmembrane</keyword>
<feature type="transmembrane region" description="Helical" evidence="1">
    <location>
        <begin position="199"/>
        <end position="216"/>
    </location>
</feature>
<sequence length="230" mass="24261">MNLDAASRNLTVASLLTLSGGYLDAYTYVGHGHVFANTMTGNVALLGINLSAGGWAQALHHVPPLVGFVIAVFVAHTFGLAAQKGWIRHTAFISLIVEIVFLAFASSGWPAMSSAWLIPGISFAATLQTLSFTHLEDLSYTSVMTTGNLRRAAQLLFAGLIPRYDALALHDSGLLAVISFCFLAGAVLGGFVTRAIGDGALWGAVLLLVAAFAEIVRRARYDAGVAVQRD</sequence>
<accession>A0A1B4FHJ2</accession>
<evidence type="ECO:0000256" key="1">
    <source>
        <dbReference type="SAM" id="Phobius"/>
    </source>
</evidence>
<keyword evidence="1" id="KW-0472">Membrane</keyword>
<dbReference type="PANTHER" id="PTHR37314:SF4">
    <property type="entry name" value="UPF0700 TRANSMEMBRANE PROTEIN YOAK"/>
    <property type="match status" value="1"/>
</dbReference>
<name>A0A1B4FHJ2_9BURK</name>
<keyword evidence="3" id="KW-1185">Reference proteome</keyword>
<evidence type="ECO:0000313" key="2">
    <source>
        <dbReference type="EMBL" id="AOJ03149.1"/>
    </source>
</evidence>
<reference evidence="2 3" key="1">
    <citation type="submission" date="2015-12" db="EMBL/GenBank/DDBJ databases">
        <title>Diversity of Burkholderia near neighbor genomes.</title>
        <authorList>
            <person name="Sahl J."/>
            <person name="Wagner D."/>
            <person name="Keim P."/>
        </authorList>
    </citation>
    <scope>NUCLEOTIDE SEQUENCE [LARGE SCALE GENOMIC DNA]</scope>
    <source>
        <strain evidence="2 3">BDU6</strain>
    </source>
</reference>
<dbReference type="Pfam" id="PF06912">
    <property type="entry name" value="DUF1275"/>
    <property type="match status" value="1"/>
</dbReference>
<evidence type="ECO:0000313" key="3">
    <source>
        <dbReference type="Proteomes" id="UP000062519"/>
    </source>
</evidence>
<feature type="transmembrane region" description="Helical" evidence="1">
    <location>
        <begin position="173"/>
        <end position="193"/>
    </location>
</feature>
<feature type="transmembrane region" description="Helical" evidence="1">
    <location>
        <begin position="65"/>
        <end position="82"/>
    </location>
</feature>
<organism evidence="2 3">
    <name type="scientific">Burkholderia mayonis</name>
    <dbReference type="NCBI Taxonomy" id="1385591"/>
    <lineage>
        <taxon>Bacteria</taxon>
        <taxon>Pseudomonadati</taxon>
        <taxon>Pseudomonadota</taxon>
        <taxon>Betaproteobacteria</taxon>
        <taxon>Burkholderiales</taxon>
        <taxon>Burkholderiaceae</taxon>
        <taxon>Burkholderia</taxon>
        <taxon>pseudomallei group</taxon>
    </lineage>
</organism>
<dbReference type="PANTHER" id="PTHR37314">
    <property type="entry name" value="SLR0142 PROTEIN"/>
    <property type="match status" value="1"/>
</dbReference>
<evidence type="ECO:0008006" key="4">
    <source>
        <dbReference type="Google" id="ProtNLM"/>
    </source>
</evidence>
<gene>
    <name evidence="2" type="ORF">WS70_16025</name>
</gene>
<dbReference type="AlphaFoldDB" id="A0A1B4FHJ2"/>
<dbReference type="EMBL" id="CP013386">
    <property type="protein sequence ID" value="AOJ03149.1"/>
    <property type="molecule type" value="Genomic_DNA"/>
</dbReference>
<dbReference type="InterPro" id="IPR010699">
    <property type="entry name" value="DUF1275"/>
</dbReference>